<dbReference type="InterPro" id="IPR053152">
    <property type="entry name" value="Hydrolase_YcaC-like"/>
</dbReference>
<keyword evidence="2" id="KW-0732">Signal</keyword>
<reference evidence="4 5" key="1">
    <citation type="submission" date="2024-04" db="EMBL/GenBank/DDBJ databases">
        <title>genome sequences of Mucor flavus KT1a and Helicostylum pulchrum KT1b strains isolated from the surface of a dry-aged beef.</title>
        <authorList>
            <person name="Toyotome T."/>
            <person name="Hosono M."/>
            <person name="Torimaru M."/>
            <person name="Fukuda K."/>
            <person name="Mikami N."/>
        </authorList>
    </citation>
    <scope>NUCLEOTIDE SEQUENCE [LARGE SCALE GENOMIC DNA]</scope>
    <source>
        <strain evidence="4 5">KT1a</strain>
    </source>
</reference>
<name>A0ABP9YZS2_9FUNG</name>
<gene>
    <name evidence="4" type="ORF">MFLAVUS_005821</name>
</gene>
<evidence type="ECO:0000256" key="2">
    <source>
        <dbReference type="SAM" id="SignalP"/>
    </source>
</evidence>
<dbReference type="InterPro" id="IPR000868">
    <property type="entry name" value="Isochorismatase-like_dom"/>
</dbReference>
<keyword evidence="5" id="KW-1185">Reference proteome</keyword>
<evidence type="ECO:0000313" key="5">
    <source>
        <dbReference type="Proteomes" id="UP001473302"/>
    </source>
</evidence>
<sequence length="226" mass="24785">MRFSFATALIGVAALISTVSADFYNRLNVNDTVFVLIDHQTGLLNLVGDYQPDAFLNNVMGLAETAKYFNIPMIFATVLDKDPNGALLPSLKKLFPDAFSYQSPWDVPEFVKAIKDTGKKQLVIAGVVTDVCVAFTSLFAKEAGYEAFAVIDSSGTFNEAVRDDSWLRMQAGGVQLMNWFSVACKLGRDRRHDITGMAVLFANRLPSYSHFMDSFNAAQAALEGAK</sequence>
<dbReference type="PANTHER" id="PTHR43559">
    <property type="entry name" value="HYDROLASE YCAC-RELATED"/>
    <property type="match status" value="1"/>
</dbReference>
<feature type="domain" description="Isochorismatase-like" evidence="3">
    <location>
        <begin position="32"/>
        <end position="178"/>
    </location>
</feature>
<dbReference type="SUPFAM" id="SSF52499">
    <property type="entry name" value="Isochorismatase-like hydrolases"/>
    <property type="match status" value="1"/>
</dbReference>
<dbReference type="Gene3D" id="3.40.50.850">
    <property type="entry name" value="Isochorismatase-like"/>
    <property type="match status" value="1"/>
</dbReference>
<feature type="chain" id="PRO_5045435553" description="Isochorismatase-like domain-containing protein" evidence="2">
    <location>
        <begin position="22"/>
        <end position="226"/>
    </location>
</feature>
<evidence type="ECO:0000259" key="3">
    <source>
        <dbReference type="Pfam" id="PF00857"/>
    </source>
</evidence>
<dbReference type="EMBL" id="BAABUK010000013">
    <property type="protein sequence ID" value="GAA5812369.1"/>
    <property type="molecule type" value="Genomic_DNA"/>
</dbReference>
<proteinExistence type="inferred from homology"/>
<comment type="caution">
    <text evidence="4">The sequence shown here is derived from an EMBL/GenBank/DDBJ whole genome shotgun (WGS) entry which is preliminary data.</text>
</comment>
<dbReference type="Proteomes" id="UP001473302">
    <property type="component" value="Unassembled WGS sequence"/>
</dbReference>
<accession>A0ABP9YZS2</accession>
<organism evidence="4 5">
    <name type="scientific">Mucor flavus</name>
    <dbReference type="NCBI Taxonomy" id="439312"/>
    <lineage>
        <taxon>Eukaryota</taxon>
        <taxon>Fungi</taxon>
        <taxon>Fungi incertae sedis</taxon>
        <taxon>Mucoromycota</taxon>
        <taxon>Mucoromycotina</taxon>
        <taxon>Mucoromycetes</taxon>
        <taxon>Mucorales</taxon>
        <taxon>Mucorineae</taxon>
        <taxon>Mucoraceae</taxon>
        <taxon>Mucor</taxon>
    </lineage>
</organism>
<dbReference type="InterPro" id="IPR036380">
    <property type="entry name" value="Isochorismatase-like_sf"/>
</dbReference>
<dbReference type="Pfam" id="PF00857">
    <property type="entry name" value="Isochorismatase"/>
    <property type="match status" value="1"/>
</dbReference>
<dbReference type="PANTHER" id="PTHR43559:SF3">
    <property type="entry name" value="HYDROLASE YCAC-RELATED"/>
    <property type="match status" value="1"/>
</dbReference>
<evidence type="ECO:0000256" key="1">
    <source>
        <dbReference type="ARBA" id="ARBA00006336"/>
    </source>
</evidence>
<evidence type="ECO:0000313" key="4">
    <source>
        <dbReference type="EMBL" id="GAA5812369.1"/>
    </source>
</evidence>
<feature type="signal peptide" evidence="2">
    <location>
        <begin position="1"/>
        <end position="21"/>
    </location>
</feature>
<comment type="similarity">
    <text evidence="1">Belongs to the isochorismatase family.</text>
</comment>
<protein>
    <recommendedName>
        <fullName evidence="3">Isochorismatase-like domain-containing protein</fullName>
    </recommendedName>
</protein>